<dbReference type="InterPro" id="IPR036869">
    <property type="entry name" value="J_dom_sf"/>
</dbReference>
<dbReference type="PANTHER" id="PTHR44145">
    <property type="entry name" value="DNAJ HOMOLOG SUBFAMILY A MEMBER 3, MITOCHONDRIAL"/>
    <property type="match status" value="1"/>
</dbReference>
<keyword evidence="4" id="KW-1185">Reference proteome</keyword>
<dbReference type="SMART" id="SM00271">
    <property type="entry name" value="DnaJ"/>
    <property type="match status" value="1"/>
</dbReference>
<dbReference type="Pfam" id="PF00226">
    <property type="entry name" value="DnaJ"/>
    <property type="match status" value="1"/>
</dbReference>
<dbReference type="RefSeq" id="WP_310799783.1">
    <property type="nucleotide sequence ID" value="NZ_CP123872.1"/>
</dbReference>
<dbReference type="InterPro" id="IPR051938">
    <property type="entry name" value="Apopto_cytoskel_mod"/>
</dbReference>
<evidence type="ECO:0000259" key="2">
    <source>
        <dbReference type="PROSITE" id="PS50076"/>
    </source>
</evidence>
<dbReference type="AlphaFoldDB" id="A0AA52EIS5"/>
<sequence>MNIKFFNIHHLDLAPSNAFLYTSHMARENLKNFGFPRWGEYGKEHDAEPVKMCDYRGCNEKGSHPAPKSPHTPQDRWYFCQRHAAEYNRNWDFFSGMSDEEALKFMKDEEASSSDAFAGSRTFEWGGAEDENGFSRTEIAALDTLELDTDTDADAIKKQYRRLAKAYHPDANPGDPQAAEKFHAIQTAYDVLKVKSFAPSA</sequence>
<evidence type="ECO:0000313" key="3">
    <source>
        <dbReference type="EMBL" id="WND03918.1"/>
    </source>
</evidence>
<dbReference type="EMBL" id="CP123872">
    <property type="protein sequence ID" value="WND03918.1"/>
    <property type="molecule type" value="Genomic_DNA"/>
</dbReference>
<dbReference type="PROSITE" id="PS50076">
    <property type="entry name" value="DNAJ_2"/>
    <property type="match status" value="1"/>
</dbReference>
<dbReference type="CDD" id="cd06257">
    <property type="entry name" value="DnaJ"/>
    <property type="match status" value="1"/>
</dbReference>
<dbReference type="PANTHER" id="PTHR44145:SF3">
    <property type="entry name" value="DNAJ HOMOLOG SUBFAMILY A MEMBER 3, MITOCHONDRIAL"/>
    <property type="match status" value="1"/>
</dbReference>
<evidence type="ECO:0000313" key="4">
    <source>
        <dbReference type="Proteomes" id="UP001268683"/>
    </source>
</evidence>
<keyword evidence="1" id="KW-0143">Chaperone</keyword>
<feature type="domain" description="J" evidence="2">
    <location>
        <begin position="140"/>
        <end position="197"/>
    </location>
</feature>
<dbReference type="InterPro" id="IPR001623">
    <property type="entry name" value="DnaJ_domain"/>
</dbReference>
<reference evidence="3" key="1">
    <citation type="submission" date="2023-04" db="EMBL/GenBank/DDBJ databases">
        <title>Complete genome sequence of Temperatibacter marinus.</title>
        <authorList>
            <person name="Rong J.-C."/>
            <person name="Yi M.-L."/>
            <person name="Zhao Q."/>
        </authorList>
    </citation>
    <scope>NUCLEOTIDE SEQUENCE</scope>
    <source>
        <strain evidence="3">NBRC 110045</strain>
    </source>
</reference>
<organism evidence="3 4">
    <name type="scientific">Temperatibacter marinus</name>
    <dbReference type="NCBI Taxonomy" id="1456591"/>
    <lineage>
        <taxon>Bacteria</taxon>
        <taxon>Pseudomonadati</taxon>
        <taxon>Pseudomonadota</taxon>
        <taxon>Alphaproteobacteria</taxon>
        <taxon>Kordiimonadales</taxon>
        <taxon>Temperatibacteraceae</taxon>
        <taxon>Temperatibacter</taxon>
    </lineage>
</organism>
<dbReference type="Proteomes" id="UP001268683">
    <property type="component" value="Chromosome"/>
</dbReference>
<name>A0AA52EIS5_9PROT</name>
<dbReference type="PRINTS" id="PR00625">
    <property type="entry name" value="JDOMAIN"/>
</dbReference>
<evidence type="ECO:0000256" key="1">
    <source>
        <dbReference type="ARBA" id="ARBA00023186"/>
    </source>
</evidence>
<dbReference type="KEGG" id="tmk:QGN29_05970"/>
<gene>
    <name evidence="3" type="ORF">QGN29_05970</name>
</gene>
<accession>A0AA52EIS5</accession>
<protein>
    <submittedName>
        <fullName evidence="3">DnaJ domain-containing protein</fullName>
    </submittedName>
</protein>
<dbReference type="SUPFAM" id="SSF46565">
    <property type="entry name" value="Chaperone J-domain"/>
    <property type="match status" value="1"/>
</dbReference>
<dbReference type="Gene3D" id="1.10.287.110">
    <property type="entry name" value="DnaJ domain"/>
    <property type="match status" value="1"/>
</dbReference>
<proteinExistence type="predicted"/>